<name>A0A3M7P9R2_BRAPC</name>
<comment type="caution">
    <text evidence="1">The sequence shown here is derived from an EMBL/GenBank/DDBJ whole genome shotgun (WGS) entry which is preliminary data.</text>
</comment>
<gene>
    <name evidence="1" type="ORF">BpHYR1_039466</name>
</gene>
<keyword evidence="2" id="KW-1185">Reference proteome</keyword>
<dbReference type="AlphaFoldDB" id="A0A3M7P9R2"/>
<proteinExistence type="predicted"/>
<protein>
    <submittedName>
        <fullName evidence="1">Uncharacterized protein</fullName>
    </submittedName>
</protein>
<evidence type="ECO:0000313" key="1">
    <source>
        <dbReference type="EMBL" id="RMZ95782.1"/>
    </source>
</evidence>
<evidence type="ECO:0000313" key="2">
    <source>
        <dbReference type="Proteomes" id="UP000276133"/>
    </source>
</evidence>
<sequence length="63" mass="7455">MIKTEYSFSISFNVKILYFKKSTHFILNPFSVVFSTTSLENLVHSFTTRFVKKFNIMMLDFTS</sequence>
<reference evidence="1 2" key="1">
    <citation type="journal article" date="2018" name="Sci. Rep.">
        <title>Genomic signatures of local adaptation to the degree of environmental predictability in rotifers.</title>
        <authorList>
            <person name="Franch-Gras L."/>
            <person name="Hahn C."/>
            <person name="Garcia-Roger E.M."/>
            <person name="Carmona M.J."/>
            <person name="Serra M."/>
            <person name="Gomez A."/>
        </authorList>
    </citation>
    <scope>NUCLEOTIDE SEQUENCE [LARGE SCALE GENOMIC DNA]</scope>
    <source>
        <strain evidence="1">HYR1</strain>
    </source>
</reference>
<organism evidence="1 2">
    <name type="scientific">Brachionus plicatilis</name>
    <name type="common">Marine rotifer</name>
    <name type="synonym">Brachionus muelleri</name>
    <dbReference type="NCBI Taxonomy" id="10195"/>
    <lineage>
        <taxon>Eukaryota</taxon>
        <taxon>Metazoa</taxon>
        <taxon>Spiralia</taxon>
        <taxon>Gnathifera</taxon>
        <taxon>Rotifera</taxon>
        <taxon>Eurotatoria</taxon>
        <taxon>Monogononta</taxon>
        <taxon>Pseudotrocha</taxon>
        <taxon>Ploima</taxon>
        <taxon>Brachionidae</taxon>
        <taxon>Brachionus</taxon>
    </lineage>
</organism>
<dbReference type="EMBL" id="REGN01012341">
    <property type="protein sequence ID" value="RMZ95782.1"/>
    <property type="molecule type" value="Genomic_DNA"/>
</dbReference>
<accession>A0A3M7P9R2</accession>
<dbReference type="Proteomes" id="UP000276133">
    <property type="component" value="Unassembled WGS sequence"/>
</dbReference>